<gene>
    <name evidence="3" type="ORF">BD324DRAFT_318054</name>
</gene>
<dbReference type="Proteomes" id="UP000193218">
    <property type="component" value="Unassembled WGS sequence"/>
</dbReference>
<accession>A0A1Y1UMD5</accession>
<organism evidence="3 4">
    <name type="scientific">Kockovaella imperatae</name>
    <dbReference type="NCBI Taxonomy" id="4999"/>
    <lineage>
        <taxon>Eukaryota</taxon>
        <taxon>Fungi</taxon>
        <taxon>Dikarya</taxon>
        <taxon>Basidiomycota</taxon>
        <taxon>Agaricomycotina</taxon>
        <taxon>Tremellomycetes</taxon>
        <taxon>Tremellales</taxon>
        <taxon>Cuniculitremaceae</taxon>
        <taxon>Kockovaella</taxon>
    </lineage>
</organism>
<keyword evidence="1" id="KW-0812">Transmembrane</keyword>
<feature type="chain" id="PRO_5013367726" evidence="2">
    <location>
        <begin position="20"/>
        <end position="150"/>
    </location>
</feature>
<evidence type="ECO:0000313" key="4">
    <source>
        <dbReference type="Proteomes" id="UP000193218"/>
    </source>
</evidence>
<keyword evidence="4" id="KW-1185">Reference proteome</keyword>
<dbReference type="GeneID" id="33554280"/>
<comment type="caution">
    <text evidence="3">The sequence shown here is derived from an EMBL/GenBank/DDBJ whole genome shotgun (WGS) entry which is preliminary data.</text>
</comment>
<evidence type="ECO:0000313" key="3">
    <source>
        <dbReference type="EMBL" id="ORX39213.1"/>
    </source>
</evidence>
<protein>
    <submittedName>
        <fullName evidence="3">Uncharacterized protein</fullName>
    </submittedName>
</protein>
<dbReference type="RefSeq" id="XP_021873076.1">
    <property type="nucleotide sequence ID" value="XM_022012472.1"/>
</dbReference>
<evidence type="ECO:0000256" key="1">
    <source>
        <dbReference type="SAM" id="Phobius"/>
    </source>
</evidence>
<feature type="signal peptide" evidence="2">
    <location>
        <begin position="1"/>
        <end position="19"/>
    </location>
</feature>
<dbReference type="AlphaFoldDB" id="A0A1Y1UMD5"/>
<proteinExistence type="predicted"/>
<evidence type="ECO:0000256" key="2">
    <source>
        <dbReference type="SAM" id="SignalP"/>
    </source>
</evidence>
<dbReference type="EMBL" id="NBSH01000003">
    <property type="protein sequence ID" value="ORX39213.1"/>
    <property type="molecule type" value="Genomic_DNA"/>
</dbReference>
<keyword evidence="2" id="KW-0732">Signal</keyword>
<name>A0A1Y1UMD5_9TREE</name>
<keyword evidence="1" id="KW-0472">Membrane</keyword>
<reference evidence="3 4" key="1">
    <citation type="submission" date="2017-03" db="EMBL/GenBank/DDBJ databases">
        <title>Widespread Adenine N6-methylation of Active Genes in Fungi.</title>
        <authorList>
            <consortium name="DOE Joint Genome Institute"/>
            <person name="Mondo S.J."/>
            <person name="Dannebaum R.O."/>
            <person name="Kuo R.C."/>
            <person name="Louie K.B."/>
            <person name="Bewick A.J."/>
            <person name="Labutti K."/>
            <person name="Haridas S."/>
            <person name="Kuo A."/>
            <person name="Salamov A."/>
            <person name="Ahrendt S.R."/>
            <person name="Lau R."/>
            <person name="Bowen B.P."/>
            <person name="Lipzen A."/>
            <person name="Sullivan W."/>
            <person name="Andreopoulos W.B."/>
            <person name="Clum A."/>
            <person name="Lindquist E."/>
            <person name="Daum C."/>
            <person name="Northen T.R."/>
            <person name="Ramamoorthy G."/>
            <person name="Schmitz R.J."/>
            <person name="Gryganskyi A."/>
            <person name="Culley D."/>
            <person name="Magnuson J."/>
            <person name="James T.Y."/>
            <person name="O'Malley M.A."/>
            <person name="Stajich J.E."/>
            <person name="Spatafora J.W."/>
            <person name="Visel A."/>
            <person name="Grigoriev I.V."/>
        </authorList>
    </citation>
    <scope>NUCLEOTIDE SEQUENCE [LARGE SCALE GENOMIC DNA]</scope>
    <source>
        <strain evidence="3 4">NRRL Y-17943</strain>
    </source>
</reference>
<dbReference type="InParanoid" id="A0A1Y1UMD5"/>
<keyword evidence="1" id="KW-1133">Transmembrane helix</keyword>
<sequence>MMVSMVVSVIIVVISVTTCFEIAISGLNDSCVVSVMPMSSVAVLDNHNGVTRLPSFESISVMNLDNSIAVSITMAVVSVSVPVINDHDVVSRVTFLQLPVFDIQGPVMMMVSMVVSVVVVMVMVMFPVIIVIVVTMTGVSGLYVDQGAVL</sequence>
<feature type="transmembrane region" description="Helical" evidence="1">
    <location>
        <begin position="107"/>
        <end position="134"/>
    </location>
</feature>